<dbReference type="GO" id="GO:0004842">
    <property type="term" value="F:ubiquitin-protein transferase activity"/>
    <property type="evidence" value="ECO:0007669"/>
    <property type="project" value="TreeGrafter"/>
</dbReference>
<accession>V4U5Z4</accession>
<gene>
    <name evidence="4" type="ORF">CICLE_v10017489mg</name>
</gene>
<dbReference type="Pfam" id="PF13637">
    <property type="entry name" value="Ank_4"/>
    <property type="match status" value="1"/>
</dbReference>
<name>V4U5Z4_CITCL</name>
<reference evidence="4 5" key="1">
    <citation type="submission" date="2013-10" db="EMBL/GenBank/DDBJ databases">
        <authorList>
            <consortium name="International Citrus Genome Consortium"/>
            <person name="Jenkins J."/>
            <person name="Schmutz J."/>
            <person name="Prochnik S."/>
            <person name="Rokhsar D."/>
            <person name="Gmitter F."/>
            <person name="Ollitrault P."/>
            <person name="Machado M."/>
            <person name="Talon M."/>
            <person name="Wincker P."/>
            <person name="Jaillon O."/>
            <person name="Morgante M."/>
        </authorList>
    </citation>
    <scope>NUCLEOTIDE SEQUENCE</scope>
    <source>
        <strain evidence="5">cv. Clemenules</strain>
    </source>
</reference>
<dbReference type="PROSITE" id="PS50088">
    <property type="entry name" value="ANK_REPEAT"/>
    <property type="match status" value="2"/>
</dbReference>
<dbReference type="PROSITE" id="PS50297">
    <property type="entry name" value="ANK_REP_REGION"/>
    <property type="match status" value="2"/>
</dbReference>
<evidence type="ECO:0000256" key="1">
    <source>
        <dbReference type="ARBA" id="ARBA00022737"/>
    </source>
</evidence>
<dbReference type="PRINTS" id="PR01415">
    <property type="entry name" value="ANKYRIN"/>
</dbReference>
<dbReference type="PANTHER" id="PTHR24171">
    <property type="entry name" value="ANKYRIN REPEAT DOMAIN-CONTAINING PROTEIN 39-RELATED"/>
    <property type="match status" value="1"/>
</dbReference>
<dbReference type="EMBL" id="KI536312">
    <property type="protein sequence ID" value="ESR59520.1"/>
    <property type="molecule type" value="Genomic_DNA"/>
</dbReference>
<sequence>SSGPCNFFVSCRTILMEQDADPSINRTQTTETSSPENIDALLAAARYDDIEDVISLASAGVPLDSKDSQGRTALHMASANGHLGIVEYLIGRGVDINASNDEKNTPLHYACLNGHTEVAKKLVLSGANISVLNSHEQTPIDEALSRGKMDIIDAINTAVAQLELGGVTVS</sequence>
<keyword evidence="5" id="KW-1185">Reference proteome</keyword>
<organism evidence="4 5">
    <name type="scientific">Citrus clementina</name>
    <name type="common">Clementine</name>
    <name type="synonym">Citrus deliciosa x Citrus sinensis</name>
    <dbReference type="NCBI Taxonomy" id="85681"/>
    <lineage>
        <taxon>Eukaryota</taxon>
        <taxon>Viridiplantae</taxon>
        <taxon>Streptophyta</taxon>
        <taxon>Embryophyta</taxon>
        <taxon>Tracheophyta</taxon>
        <taxon>Spermatophyta</taxon>
        <taxon>Magnoliopsida</taxon>
        <taxon>eudicotyledons</taxon>
        <taxon>Gunneridae</taxon>
        <taxon>Pentapetalae</taxon>
        <taxon>rosids</taxon>
        <taxon>malvids</taxon>
        <taxon>Sapindales</taxon>
        <taxon>Rutaceae</taxon>
        <taxon>Aurantioideae</taxon>
        <taxon>Citrus</taxon>
    </lineage>
</organism>
<dbReference type="eggNOG" id="KOG0817">
    <property type="taxonomic scope" value="Eukaryota"/>
</dbReference>
<dbReference type="OMA" id="NSHDRTP"/>
<dbReference type="PANTHER" id="PTHR24171:SF8">
    <property type="entry name" value="BRCA1-ASSOCIATED RING DOMAIN PROTEIN 1"/>
    <property type="match status" value="1"/>
</dbReference>
<protein>
    <submittedName>
        <fullName evidence="4">Uncharacterized protein</fullName>
    </submittedName>
</protein>
<dbReference type="Gramene" id="ESR59520">
    <property type="protein sequence ID" value="ESR59520"/>
    <property type="gene ID" value="CICLE_v10017489mg"/>
</dbReference>
<dbReference type="SUPFAM" id="SSF48403">
    <property type="entry name" value="Ankyrin repeat"/>
    <property type="match status" value="1"/>
</dbReference>
<dbReference type="GO" id="GO:0085020">
    <property type="term" value="P:protein K6-linked ubiquitination"/>
    <property type="evidence" value="ECO:0007669"/>
    <property type="project" value="TreeGrafter"/>
</dbReference>
<proteinExistence type="predicted"/>
<evidence type="ECO:0000313" key="5">
    <source>
        <dbReference type="Proteomes" id="UP000030687"/>
    </source>
</evidence>
<dbReference type="InterPro" id="IPR002110">
    <property type="entry name" value="Ankyrin_rpt"/>
</dbReference>
<dbReference type="Proteomes" id="UP000030687">
    <property type="component" value="Unassembled WGS sequence"/>
</dbReference>
<feature type="repeat" description="ANK" evidence="3">
    <location>
        <begin position="69"/>
        <end position="101"/>
    </location>
</feature>
<dbReference type="KEGG" id="cic:CICLE_v10017489mg"/>
<dbReference type="AlphaFoldDB" id="V4U5Z4"/>
<dbReference type="InParanoid" id="V4U5Z4"/>
<dbReference type="Gene3D" id="1.25.40.20">
    <property type="entry name" value="Ankyrin repeat-containing domain"/>
    <property type="match status" value="1"/>
</dbReference>
<dbReference type="SMART" id="SM00248">
    <property type="entry name" value="ANK"/>
    <property type="match status" value="3"/>
</dbReference>
<dbReference type="STRING" id="85681.V4U5Z4"/>
<dbReference type="FunCoup" id="V4U5Z4">
    <property type="interactions" value="15"/>
</dbReference>
<feature type="repeat" description="ANK" evidence="3">
    <location>
        <begin position="102"/>
        <end position="134"/>
    </location>
</feature>
<feature type="non-terminal residue" evidence="4">
    <location>
        <position position="1"/>
    </location>
</feature>
<dbReference type="OrthoDB" id="10057496at2759"/>
<evidence type="ECO:0000256" key="2">
    <source>
        <dbReference type="ARBA" id="ARBA00023043"/>
    </source>
</evidence>
<evidence type="ECO:0000256" key="3">
    <source>
        <dbReference type="PROSITE-ProRule" id="PRU00023"/>
    </source>
</evidence>
<evidence type="ECO:0000313" key="4">
    <source>
        <dbReference type="EMBL" id="ESR59520.1"/>
    </source>
</evidence>
<keyword evidence="1" id="KW-0677">Repeat</keyword>
<dbReference type="InterPro" id="IPR036770">
    <property type="entry name" value="Ankyrin_rpt-contain_sf"/>
</dbReference>
<keyword evidence="2 3" id="KW-0040">ANK repeat</keyword>